<comment type="caution">
    <text evidence="1">The sequence shown here is derived from an EMBL/GenBank/DDBJ whole genome shotgun (WGS) entry which is preliminary data.</text>
</comment>
<organism evidence="1 2">
    <name type="scientific">Bauhinia variegata</name>
    <name type="common">Purple orchid tree</name>
    <name type="synonym">Phanera variegata</name>
    <dbReference type="NCBI Taxonomy" id="167791"/>
    <lineage>
        <taxon>Eukaryota</taxon>
        <taxon>Viridiplantae</taxon>
        <taxon>Streptophyta</taxon>
        <taxon>Embryophyta</taxon>
        <taxon>Tracheophyta</taxon>
        <taxon>Spermatophyta</taxon>
        <taxon>Magnoliopsida</taxon>
        <taxon>eudicotyledons</taxon>
        <taxon>Gunneridae</taxon>
        <taxon>Pentapetalae</taxon>
        <taxon>rosids</taxon>
        <taxon>fabids</taxon>
        <taxon>Fabales</taxon>
        <taxon>Fabaceae</taxon>
        <taxon>Cercidoideae</taxon>
        <taxon>Cercideae</taxon>
        <taxon>Bauhiniinae</taxon>
        <taxon>Bauhinia</taxon>
    </lineage>
</organism>
<evidence type="ECO:0000313" key="2">
    <source>
        <dbReference type="Proteomes" id="UP000828941"/>
    </source>
</evidence>
<dbReference type="EMBL" id="CM039437">
    <property type="protein sequence ID" value="KAI4305779.1"/>
    <property type="molecule type" value="Genomic_DNA"/>
</dbReference>
<accession>A0ACB9L7U0</accession>
<sequence length="565" mass="62408">MASDVLTKAEDIVSYNADKIPNKDILPSTIRIDVPFPCECIEDEFLGHTFQYSLSSEETYTTIAQGNFSNLTTDVWIQRFNRFSETELPDSGTINVTINCSCGKREVSNDYGLFVTYPLREEDSLESIANETKLDAALLQQYNPGVNFSQGSGLVFIPGKDQNDSYVPLPPPSAEGLDGGTVAGISVGVAALLFFVVCIFVGYYWRKKRGYGEMLSAQDMKDTTTGNVEYETFGSGGPGGATGITSIMVDKSVEFSYEELANATDNFSVANKIGQGGFGAVYYGELRGEKVAIKKMEMKASKEFIAEVKVLMNVHHLNLVRLIGFCVEGSLFVVYEFIDNGNLSQHLRSSGKEPMPWSIRVQIALDSARGLEYIHEHTHPIYIHRDIKSANILIDRNFRGKVADFGLAKLTEGSSTIMTNQPVGTFGYMPAEYLQFGDVSSKVDVYAFGVVLYELISAKEAIFRSTETAFESRGLIALFDEILNQPDPTEALRKVIDPRLGDNYPVDSVLKMAQLAKACTQQDPQRRPSMKVIVVALMTLSSNTENFDVATFYENPNLVNLMSGR</sequence>
<gene>
    <name evidence="1" type="ORF">L6164_029124</name>
</gene>
<reference evidence="1 2" key="1">
    <citation type="journal article" date="2022" name="DNA Res.">
        <title>Chromosomal-level genome assembly of the orchid tree Bauhinia variegata (Leguminosae; Cercidoideae) supports the allotetraploid origin hypothesis of Bauhinia.</title>
        <authorList>
            <person name="Zhong Y."/>
            <person name="Chen Y."/>
            <person name="Zheng D."/>
            <person name="Pang J."/>
            <person name="Liu Y."/>
            <person name="Luo S."/>
            <person name="Meng S."/>
            <person name="Qian L."/>
            <person name="Wei D."/>
            <person name="Dai S."/>
            <person name="Zhou R."/>
        </authorList>
    </citation>
    <scope>NUCLEOTIDE SEQUENCE [LARGE SCALE GENOMIC DNA]</scope>
    <source>
        <strain evidence="1">BV-YZ2020</strain>
    </source>
</reference>
<keyword evidence="2" id="KW-1185">Reference proteome</keyword>
<dbReference type="Proteomes" id="UP000828941">
    <property type="component" value="Chromosome 12"/>
</dbReference>
<proteinExistence type="predicted"/>
<protein>
    <submittedName>
        <fullName evidence="1">Uncharacterized protein</fullName>
    </submittedName>
</protein>
<evidence type="ECO:0000313" key="1">
    <source>
        <dbReference type="EMBL" id="KAI4305779.1"/>
    </source>
</evidence>
<name>A0ACB9L7U0_BAUVA</name>